<dbReference type="Proteomes" id="UP000266673">
    <property type="component" value="Unassembled WGS sequence"/>
</dbReference>
<protein>
    <submittedName>
        <fullName evidence="2">Uncharacterized protein</fullName>
    </submittedName>
</protein>
<keyword evidence="3" id="KW-1185">Reference proteome</keyword>
<organism evidence="2 3">
    <name type="scientific">Gigaspora rosea</name>
    <dbReference type="NCBI Taxonomy" id="44941"/>
    <lineage>
        <taxon>Eukaryota</taxon>
        <taxon>Fungi</taxon>
        <taxon>Fungi incertae sedis</taxon>
        <taxon>Mucoromycota</taxon>
        <taxon>Glomeromycotina</taxon>
        <taxon>Glomeromycetes</taxon>
        <taxon>Diversisporales</taxon>
        <taxon>Gigasporaceae</taxon>
        <taxon>Gigaspora</taxon>
    </lineage>
</organism>
<evidence type="ECO:0000313" key="2">
    <source>
        <dbReference type="EMBL" id="RIB30004.1"/>
    </source>
</evidence>
<feature type="region of interest" description="Disordered" evidence="1">
    <location>
        <begin position="30"/>
        <end position="90"/>
    </location>
</feature>
<dbReference type="EMBL" id="QKWP01000024">
    <property type="protein sequence ID" value="RIB30004.1"/>
    <property type="molecule type" value="Genomic_DNA"/>
</dbReference>
<dbReference type="OrthoDB" id="2305109at2759"/>
<evidence type="ECO:0000256" key="1">
    <source>
        <dbReference type="SAM" id="MobiDB-lite"/>
    </source>
</evidence>
<dbReference type="AlphaFoldDB" id="A0A397W5M7"/>
<evidence type="ECO:0000313" key="3">
    <source>
        <dbReference type="Proteomes" id="UP000266673"/>
    </source>
</evidence>
<name>A0A397W5M7_9GLOM</name>
<accession>A0A397W5M7</accession>
<gene>
    <name evidence="2" type="ORF">C2G38_2027220</name>
</gene>
<feature type="compositionally biased region" description="Polar residues" evidence="1">
    <location>
        <begin position="38"/>
        <end position="47"/>
    </location>
</feature>
<sequence length="216" mass="24147">MPPKSRKRKLGSEQNEVAMALDALKAANVPKGIKNHASPKQSIENVGNNDNDDSSPNFFHPISSPYEITESPSRSPLNEVPTNTSEKLSVDTCCGEESKTMNTLLEITNKILVQNISIMEKQETLDATISAESCKYRGALFGSFRHAVFEHVFKNKILPTVNSESSEAEIALWKLSEGVQWCFKNLDTMIKEEDKTYHQMVAKKVFGRQPTKTNVQ</sequence>
<feature type="compositionally biased region" description="Polar residues" evidence="1">
    <location>
        <begin position="70"/>
        <end position="87"/>
    </location>
</feature>
<proteinExistence type="predicted"/>
<comment type="caution">
    <text evidence="2">The sequence shown here is derived from an EMBL/GenBank/DDBJ whole genome shotgun (WGS) entry which is preliminary data.</text>
</comment>
<reference evidence="2 3" key="1">
    <citation type="submission" date="2018-06" db="EMBL/GenBank/DDBJ databases">
        <title>Comparative genomics reveals the genomic features of Rhizophagus irregularis, R. cerebriforme, R. diaphanum and Gigaspora rosea, and their symbiotic lifestyle signature.</title>
        <authorList>
            <person name="Morin E."/>
            <person name="San Clemente H."/>
            <person name="Chen E.C.H."/>
            <person name="De La Providencia I."/>
            <person name="Hainaut M."/>
            <person name="Kuo A."/>
            <person name="Kohler A."/>
            <person name="Murat C."/>
            <person name="Tang N."/>
            <person name="Roy S."/>
            <person name="Loubradou J."/>
            <person name="Henrissat B."/>
            <person name="Grigoriev I.V."/>
            <person name="Corradi N."/>
            <person name="Roux C."/>
            <person name="Martin F.M."/>
        </authorList>
    </citation>
    <scope>NUCLEOTIDE SEQUENCE [LARGE SCALE GENOMIC DNA]</scope>
    <source>
        <strain evidence="2 3">DAOM 194757</strain>
    </source>
</reference>